<evidence type="ECO:0000313" key="4">
    <source>
        <dbReference type="Proteomes" id="UP000193067"/>
    </source>
</evidence>
<feature type="region of interest" description="Disordered" evidence="2">
    <location>
        <begin position="98"/>
        <end position="127"/>
    </location>
</feature>
<evidence type="ECO:0000256" key="1">
    <source>
        <dbReference type="ARBA" id="ARBA00006349"/>
    </source>
</evidence>
<feature type="compositionally biased region" description="Polar residues" evidence="2">
    <location>
        <begin position="117"/>
        <end position="127"/>
    </location>
</feature>
<dbReference type="AlphaFoldDB" id="A0A1Y2J132"/>
<gene>
    <name evidence="3" type="ORF">PYCCODRAFT_1431510</name>
</gene>
<comment type="similarity">
    <text evidence="1">Belongs to the HSBP1 family.</text>
</comment>
<dbReference type="GO" id="GO:0070370">
    <property type="term" value="P:cellular heat acclimation"/>
    <property type="evidence" value="ECO:0007669"/>
    <property type="project" value="TreeGrafter"/>
</dbReference>
<dbReference type="Gene3D" id="1.20.5.430">
    <property type="match status" value="1"/>
</dbReference>
<evidence type="ECO:0000256" key="2">
    <source>
        <dbReference type="SAM" id="MobiDB-lite"/>
    </source>
</evidence>
<dbReference type="GO" id="GO:0005634">
    <property type="term" value="C:nucleus"/>
    <property type="evidence" value="ECO:0007669"/>
    <property type="project" value="TreeGrafter"/>
</dbReference>
<name>A0A1Y2J132_TRAC3</name>
<evidence type="ECO:0008006" key="5">
    <source>
        <dbReference type="Google" id="ProtNLM"/>
    </source>
</evidence>
<feature type="compositionally biased region" description="Polar residues" evidence="2">
    <location>
        <begin position="1"/>
        <end position="10"/>
    </location>
</feature>
<feature type="compositionally biased region" description="Low complexity" evidence="2">
    <location>
        <begin position="23"/>
        <end position="43"/>
    </location>
</feature>
<accession>A0A1Y2J132</accession>
<sequence length="127" mass="13242">MPPTQPSTSPALPLNVAPGSRPATAQSTLSTASSATAGAAKATPNPPDISSPHELTAFVESLLEQLDQKFDDMSSQILDRMMQMSSRVDALEASIQDIISNDAPAQPLPPSLPQSPSISQRKSTMSG</sequence>
<dbReference type="GO" id="GO:0003714">
    <property type="term" value="F:transcription corepressor activity"/>
    <property type="evidence" value="ECO:0007669"/>
    <property type="project" value="InterPro"/>
</dbReference>
<dbReference type="PANTHER" id="PTHR19424">
    <property type="entry name" value="HEAT SHOCK FACTOR BINDING PROTEIN 1"/>
    <property type="match status" value="1"/>
</dbReference>
<dbReference type="InterPro" id="IPR009643">
    <property type="entry name" value="HS1-bd"/>
</dbReference>
<dbReference type="Pfam" id="PF06825">
    <property type="entry name" value="HSBP1"/>
    <property type="match status" value="1"/>
</dbReference>
<feature type="region of interest" description="Disordered" evidence="2">
    <location>
        <begin position="1"/>
        <end position="52"/>
    </location>
</feature>
<reference evidence="3 4" key="1">
    <citation type="journal article" date="2015" name="Biotechnol. Biofuels">
        <title>Enhanced degradation of softwood versus hardwood by the white-rot fungus Pycnoporus coccineus.</title>
        <authorList>
            <person name="Couturier M."/>
            <person name="Navarro D."/>
            <person name="Chevret D."/>
            <person name="Henrissat B."/>
            <person name="Piumi F."/>
            <person name="Ruiz-Duenas F.J."/>
            <person name="Martinez A.T."/>
            <person name="Grigoriev I.V."/>
            <person name="Riley R."/>
            <person name="Lipzen A."/>
            <person name="Berrin J.G."/>
            <person name="Master E.R."/>
            <person name="Rosso M.N."/>
        </authorList>
    </citation>
    <scope>NUCLEOTIDE SEQUENCE [LARGE SCALE GENOMIC DNA]</scope>
    <source>
        <strain evidence="3 4">BRFM310</strain>
    </source>
</reference>
<dbReference type="GO" id="GO:0005829">
    <property type="term" value="C:cytosol"/>
    <property type="evidence" value="ECO:0007669"/>
    <property type="project" value="TreeGrafter"/>
</dbReference>
<organism evidence="3 4">
    <name type="scientific">Trametes coccinea (strain BRFM310)</name>
    <name type="common">Pycnoporus coccineus</name>
    <dbReference type="NCBI Taxonomy" id="1353009"/>
    <lineage>
        <taxon>Eukaryota</taxon>
        <taxon>Fungi</taxon>
        <taxon>Dikarya</taxon>
        <taxon>Basidiomycota</taxon>
        <taxon>Agaricomycotina</taxon>
        <taxon>Agaricomycetes</taxon>
        <taxon>Polyporales</taxon>
        <taxon>Polyporaceae</taxon>
        <taxon>Trametes</taxon>
    </lineage>
</organism>
<proteinExistence type="inferred from homology"/>
<keyword evidence="4" id="KW-1185">Reference proteome</keyword>
<dbReference type="EMBL" id="KZ084090">
    <property type="protein sequence ID" value="OSD06514.1"/>
    <property type="molecule type" value="Genomic_DNA"/>
</dbReference>
<dbReference type="STRING" id="1353009.A0A1Y2J132"/>
<dbReference type="Proteomes" id="UP000193067">
    <property type="component" value="Unassembled WGS sequence"/>
</dbReference>
<dbReference type="OrthoDB" id="4159489at2759"/>
<dbReference type="PANTHER" id="PTHR19424:SF0">
    <property type="entry name" value="HEAT SHOCK FACTOR BINDING PROTEIN 1"/>
    <property type="match status" value="1"/>
</dbReference>
<evidence type="ECO:0000313" key="3">
    <source>
        <dbReference type="EMBL" id="OSD06514.1"/>
    </source>
</evidence>
<protein>
    <recommendedName>
        <fullName evidence="5">Heat shock factor-binding protein 1</fullName>
    </recommendedName>
</protein>